<accession>D5MIN9</accession>
<name>D5MIN9_METO1</name>
<dbReference type="HOGENOM" id="CLU_2823083_0_0_0"/>
<dbReference type="AlphaFoldDB" id="D5MIN9"/>
<gene>
    <name evidence="1" type="ORF">DAMO_2348</name>
</gene>
<proteinExistence type="predicted"/>
<evidence type="ECO:0000313" key="2">
    <source>
        <dbReference type="Proteomes" id="UP000006898"/>
    </source>
</evidence>
<sequence>MAPGPTARPNIRLCGKAELDRGGSAMDSEPEFAVFGKQVWTCYLAVHIPVSWRVVTNGSNNFFERC</sequence>
<protein>
    <submittedName>
        <fullName evidence="1">Uncharacterized protein</fullName>
    </submittedName>
</protein>
<organism evidence="1 2">
    <name type="scientific">Methylomirabilis oxygeniifera</name>
    <dbReference type="NCBI Taxonomy" id="671143"/>
    <lineage>
        <taxon>Bacteria</taxon>
        <taxon>Candidatus Methylomirabilota</taxon>
        <taxon>Candidatus Methylomirabilia</taxon>
        <taxon>Candidatus Methylomirabilales</taxon>
        <taxon>Candidatus Methylomirabilaceae</taxon>
        <taxon>Candidatus Methylomirabilis</taxon>
    </lineage>
</organism>
<evidence type="ECO:0000313" key="1">
    <source>
        <dbReference type="EMBL" id="CBE69396.1"/>
    </source>
</evidence>
<dbReference type="EMBL" id="FP565575">
    <property type="protein sequence ID" value="CBE69396.1"/>
    <property type="molecule type" value="Genomic_DNA"/>
</dbReference>
<dbReference type="KEGG" id="mox:DAMO_2348"/>
<dbReference type="STRING" id="671143.DAMO_2348"/>
<dbReference type="Proteomes" id="UP000006898">
    <property type="component" value="Chromosome"/>
</dbReference>
<reference evidence="1 2" key="1">
    <citation type="journal article" date="2010" name="Nature">
        <title>Nitrite-driven anaerobic methane oxidation by oxygenic bacteria.</title>
        <authorList>
            <person name="Ettwig K.F."/>
            <person name="Butler M.K."/>
            <person name="Le Paslier D."/>
            <person name="Pelletier E."/>
            <person name="Mangenot S."/>
            <person name="Kuypers M.M.M."/>
            <person name="Schreiber F."/>
            <person name="Dutilh B.E."/>
            <person name="Zedelius J."/>
            <person name="de Beer D."/>
            <person name="Gloerich J."/>
            <person name="Wessels H.J.C.T."/>
            <person name="van Allen T."/>
            <person name="Luesken F."/>
            <person name="Wu M."/>
            <person name="van de Pas-Schoonen K.T."/>
            <person name="Op den Camp H.J.M."/>
            <person name="Janssen-Megens E.M."/>
            <person name="Francoijs K-J."/>
            <person name="Stunnenberg H."/>
            <person name="Weissenbach J."/>
            <person name="Jetten M.S.M."/>
            <person name="Strous M."/>
        </authorList>
    </citation>
    <scope>NUCLEOTIDE SEQUENCE [LARGE SCALE GENOMIC DNA]</scope>
</reference>